<protein>
    <recommendedName>
        <fullName evidence="3">Serine protease</fullName>
    </recommendedName>
</protein>
<dbReference type="InterPro" id="IPR043504">
    <property type="entry name" value="Peptidase_S1_PA_chymotrypsin"/>
</dbReference>
<comment type="caution">
    <text evidence="1">The sequence shown here is derived from an EMBL/GenBank/DDBJ whole genome shotgun (WGS) entry which is preliminary data.</text>
</comment>
<proteinExistence type="predicted"/>
<dbReference type="SUPFAM" id="SSF50494">
    <property type="entry name" value="Trypsin-like serine proteases"/>
    <property type="match status" value="1"/>
</dbReference>
<dbReference type="Gene3D" id="2.40.10.10">
    <property type="entry name" value="Trypsin-like serine proteases"/>
    <property type="match status" value="2"/>
</dbReference>
<gene>
    <name evidence="1" type="ORF">CPT34_28700</name>
</gene>
<dbReference type="Proteomes" id="UP000218807">
    <property type="component" value="Unassembled WGS sequence"/>
</dbReference>
<name>A0A2A5KL07_9HYPH</name>
<evidence type="ECO:0000313" key="1">
    <source>
        <dbReference type="EMBL" id="PCK77677.1"/>
    </source>
</evidence>
<dbReference type="AlphaFoldDB" id="A0A2A5KL07"/>
<dbReference type="Pfam" id="PF13365">
    <property type="entry name" value="Trypsin_2"/>
    <property type="match status" value="1"/>
</dbReference>
<sequence>MGKYCKHPYKLLSSKIGGRTALHNSSIWKRNPVEIDGMRDCASVILGFGGLEITVSTETCDSIAEAIEIYRPESEAALLAVRGSDQRLTIAGLLVGAEYSAAPDPYEFVEEQLANLGLDIPFIEAMRARGVSIGPDDPIDILQQTNFDDKQLVPFLSRAGRQKCRIDVKGEVAGSGCLVGPSLVLTAWHVIRSADDGRVQVRFRSSDSLGANALINGSIIDALTSQCTPEELDGKPPTDDAGYDGFNDVAVIRLDSAVGTRVGFLDLPSPDHMLRTNDDVCLMHFPNGGDEGVTFSRVRKIRRITKRWKYRPGAMPGSSGGPCVNTKYVLAGIHQGAWGREKRLVPTRLFLEQLATAVANDKVPPTPWSLNDSLDGQLVLGRDLLFEALASANRPGSRTRGIRIKRTNLSSETGLNFSLDAVTAVLAREPKRNVTVRISFEGRDEAIFPLIVRGLASAGHDVTPPLGRPGADHVDTTLEASVNEAARMLVANIESLSDNGGRRIWFLFENAPGGIRDVVRYQFEAFFAAVVNQPNLRIIIAGFETISTPVPEENTARYIESGPVHVVVDYMGEFTKSDIVTLFRRAGEALRLERAPGWTEDEAGDAVRGLTETNGRYDLRVIETVIDRVRARLRQLAPTETAS</sequence>
<organism evidence="1 2">
    <name type="scientific">Rhizobium sophoriradicis</name>
    <dbReference type="NCBI Taxonomy" id="1535245"/>
    <lineage>
        <taxon>Bacteria</taxon>
        <taxon>Pseudomonadati</taxon>
        <taxon>Pseudomonadota</taxon>
        <taxon>Alphaproteobacteria</taxon>
        <taxon>Hyphomicrobiales</taxon>
        <taxon>Rhizobiaceae</taxon>
        <taxon>Rhizobium/Agrobacterium group</taxon>
        <taxon>Rhizobium</taxon>
    </lineage>
</organism>
<dbReference type="EMBL" id="NXDM01000038">
    <property type="protein sequence ID" value="PCK77677.1"/>
    <property type="molecule type" value="Genomic_DNA"/>
</dbReference>
<keyword evidence="2" id="KW-1185">Reference proteome</keyword>
<accession>A0A2A5KL07</accession>
<reference evidence="1 2" key="1">
    <citation type="submission" date="2017-09" db="EMBL/GenBank/DDBJ databases">
        <title>Comparative genomics of rhizobia isolated from Phaseolus vulgaris in China.</title>
        <authorList>
            <person name="Tong W."/>
        </authorList>
    </citation>
    <scope>NUCLEOTIDE SEQUENCE [LARGE SCALE GENOMIC DNA]</scope>
    <source>
        <strain evidence="1 2">L101</strain>
    </source>
</reference>
<evidence type="ECO:0008006" key="3">
    <source>
        <dbReference type="Google" id="ProtNLM"/>
    </source>
</evidence>
<evidence type="ECO:0000313" key="2">
    <source>
        <dbReference type="Proteomes" id="UP000218807"/>
    </source>
</evidence>
<dbReference type="InterPro" id="IPR009003">
    <property type="entry name" value="Peptidase_S1_PA"/>
</dbReference>